<organism evidence="1 2">
    <name type="scientific">Penicillium salamii</name>
    <dbReference type="NCBI Taxonomy" id="1612424"/>
    <lineage>
        <taxon>Eukaryota</taxon>
        <taxon>Fungi</taxon>
        <taxon>Dikarya</taxon>
        <taxon>Ascomycota</taxon>
        <taxon>Pezizomycotina</taxon>
        <taxon>Eurotiomycetes</taxon>
        <taxon>Eurotiomycetidae</taxon>
        <taxon>Eurotiales</taxon>
        <taxon>Aspergillaceae</taxon>
        <taxon>Penicillium</taxon>
    </lineage>
</organism>
<sequence>MAHGKWRLFSRKWYSVKDDKKSPSSGRRDQSVDESLINYASASATKLDLWQRVFDDLELKKQQLIQSILIPKSNKDVDSSDVNTDPGVVDCIKALNGVVESVKIQYEIDQGKSKIKEPIQKIIKAVFSFQDLI</sequence>
<keyword evidence="2" id="KW-1185">Reference proteome</keyword>
<reference evidence="1" key="1">
    <citation type="submission" date="2021-07" db="EMBL/GenBank/DDBJ databases">
        <authorList>
            <person name="Branca A.L. A."/>
        </authorList>
    </citation>
    <scope>NUCLEOTIDE SEQUENCE</scope>
</reference>
<accession>A0A9W4K2Q4</accession>
<proteinExistence type="predicted"/>
<protein>
    <submittedName>
        <fullName evidence="1">Uncharacterized protein</fullName>
    </submittedName>
</protein>
<dbReference type="OrthoDB" id="10252754at2759"/>
<gene>
    <name evidence="1" type="ORF">PSALAMII_LOCUS10355</name>
</gene>
<evidence type="ECO:0000313" key="1">
    <source>
        <dbReference type="EMBL" id="CAG8425547.1"/>
    </source>
</evidence>
<comment type="caution">
    <text evidence="1">The sequence shown here is derived from an EMBL/GenBank/DDBJ whole genome shotgun (WGS) entry which is preliminary data.</text>
</comment>
<evidence type="ECO:0000313" key="2">
    <source>
        <dbReference type="Proteomes" id="UP001152649"/>
    </source>
</evidence>
<dbReference type="AlphaFoldDB" id="A0A9W4K2Q4"/>
<dbReference type="EMBL" id="CAJVPG010000448">
    <property type="protein sequence ID" value="CAG8425547.1"/>
    <property type="molecule type" value="Genomic_DNA"/>
</dbReference>
<name>A0A9W4K2Q4_9EURO</name>
<dbReference type="Proteomes" id="UP001152649">
    <property type="component" value="Unassembled WGS sequence"/>
</dbReference>